<dbReference type="Pfam" id="PF02384">
    <property type="entry name" value="N6_Mtase"/>
    <property type="match status" value="1"/>
</dbReference>
<accession>E4N2Z3</accession>
<dbReference type="InterPro" id="IPR003356">
    <property type="entry name" value="DNA_methylase_A-5"/>
</dbReference>
<evidence type="ECO:0000313" key="10">
    <source>
        <dbReference type="Proteomes" id="UP000007076"/>
    </source>
</evidence>
<keyword evidence="6" id="KW-0680">Restriction system</keyword>
<dbReference type="GO" id="GO:0008170">
    <property type="term" value="F:N-methyltransferase activity"/>
    <property type="evidence" value="ECO:0007669"/>
    <property type="project" value="InterPro"/>
</dbReference>
<dbReference type="InterPro" id="IPR038333">
    <property type="entry name" value="T1MK-like_N_sf"/>
</dbReference>
<dbReference type="GO" id="GO:0009007">
    <property type="term" value="F:site-specific DNA-methyltransferase (adenine-specific) activity"/>
    <property type="evidence" value="ECO:0007669"/>
    <property type="project" value="UniProtKB-EC"/>
</dbReference>
<dbReference type="PATRIC" id="fig|452652.3.peg.6792"/>
<dbReference type="EC" id="2.1.1.72" evidence="2"/>
<dbReference type="eggNOG" id="COG0286">
    <property type="taxonomic scope" value="Bacteria"/>
</dbReference>
<evidence type="ECO:0000313" key="9">
    <source>
        <dbReference type="EMBL" id="BAJ32527.1"/>
    </source>
</evidence>
<keyword evidence="5" id="KW-0949">S-adenosyl-L-methionine</keyword>
<sequence>MPLDAAPSLADRLWGRLEQVNDGGLRLGRAHLQTAAHLLLFRQAHRRLARRAAEATAAGPAALAALAEAWADLTTSADTYGTYRRLLHDLSAAPETALGAVFVDAHQSIDDPVVLRELIAVLDEGLARDAGSVSADDEGEVLSDLLERALQHLRGSDPDYYTPRALVDLVVATVRPGPDDTITDPACKAGSFLIAAHRYIREHDPGTEPRSAGGRIRGNESALIGLAGANLLLHGITEHADCPGVTNESPFALPPMPGATVVIANPPFGTMKGGEKSVVESRADLPVRTSSKALDYLQHIMSVLLPGGRAGVIVPDSVLFATGAARDVRRLLLQTFDVHTLIRLPAGAFPTARGVRTSILLFDRQPTERRGPGGPLWVYDLRTGSSPTGGGHLDTEGSAEILQVLRMGDRSSRQESADHRFRPFIYDELMKREDTNLDLVCPPLEPPVPDSRPPGVIAAEITEKLKAALSHFEAVTEAL</sequence>
<dbReference type="Proteomes" id="UP000007076">
    <property type="component" value="Chromosome"/>
</dbReference>
<evidence type="ECO:0000256" key="5">
    <source>
        <dbReference type="ARBA" id="ARBA00022691"/>
    </source>
</evidence>
<evidence type="ECO:0000256" key="6">
    <source>
        <dbReference type="ARBA" id="ARBA00022747"/>
    </source>
</evidence>
<proteinExistence type="inferred from homology"/>
<evidence type="ECO:0000256" key="7">
    <source>
        <dbReference type="ARBA" id="ARBA00047942"/>
    </source>
</evidence>
<dbReference type="KEGG" id="ksk:KSE_67690"/>
<evidence type="ECO:0000256" key="3">
    <source>
        <dbReference type="ARBA" id="ARBA00022603"/>
    </source>
</evidence>
<name>E4N2Z3_KITSK</name>
<feature type="domain" description="DNA methylase adenine-specific" evidence="8">
    <location>
        <begin position="141"/>
        <end position="386"/>
    </location>
</feature>
<dbReference type="GO" id="GO:0009307">
    <property type="term" value="P:DNA restriction-modification system"/>
    <property type="evidence" value="ECO:0007669"/>
    <property type="project" value="UniProtKB-KW"/>
</dbReference>
<keyword evidence="4 9" id="KW-0808">Transferase</keyword>
<reference evidence="9 10" key="1">
    <citation type="journal article" date="2010" name="DNA Res.">
        <title>Genome sequence of Kitasatospora setae NBRC 14216T: an evolutionary snapshot of the family Streptomycetaceae.</title>
        <authorList>
            <person name="Ichikawa N."/>
            <person name="Oguchi A."/>
            <person name="Ikeda H."/>
            <person name="Ishikawa J."/>
            <person name="Kitani S."/>
            <person name="Watanabe Y."/>
            <person name="Nakamura S."/>
            <person name="Katano Y."/>
            <person name="Kishi E."/>
            <person name="Sasagawa M."/>
            <person name="Ankai A."/>
            <person name="Fukui S."/>
            <person name="Hashimoto Y."/>
            <person name="Kamata S."/>
            <person name="Otoguro M."/>
            <person name="Tanikawa S."/>
            <person name="Nihira T."/>
            <person name="Horinouchi S."/>
            <person name="Ohnishi Y."/>
            <person name="Hayakawa M."/>
            <person name="Kuzuyama T."/>
            <person name="Arisawa A."/>
            <person name="Nomoto F."/>
            <person name="Miura H."/>
            <person name="Takahashi Y."/>
            <person name="Fujita N."/>
        </authorList>
    </citation>
    <scope>NUCLEOTIDE SEQUENCE [LARGE SCALE GENOMIC DNA]</scope>
    <source>
        <strain evidence="10">ATCC 33774 / DSM 43861 / JCM 3304 / KCC A-0304 / NBRC 14216 / KM-6054</strain>
    </source>
</reference>
<dbReference type="AlphaFoldDB" id="E4N2Z3"/>
<organism evidence="9 10">
    <name type="scientific">Kitasatospora setae (strain ATCC 33774 / DSM 43861 / JCM 3304 / KCC A-0304 / NBRC 14216 / KM-6054)</name>
    <name type="common">Streptomyces setae</name>
    <dbReference type="NCBI Taxonomy" id="452652"/>
    <lineage>
        <taxon>Bacteria</taxon>
        <taxon>Bacillati</taxon>
        <taxon>Actinomycetota</taxon>
        <taxon>Actinomycetes</taxon>
        <taxon>Kitasatosporales</taxon>
        <taxon>Streptomycetaceae</taxon>
        <taxon>Kitasatospora</taxon>
    </lineage>
</organism>
<dbReference type="REBASE" id="29000">
    <property type="entry name" value="M.KseKMORF67690P"/>
</dbReference>
<dbReference type="SUPFAM" id="SSF53335">
    <property type="entry name" value="S-adenosyl-L-methionine-dependent methyltransferases"/>
    <property type="match status" value="1"/>
</dbReference>
<dbReference type="InterPro" id="IPR051537">
    <property type="entry name" value="DNA_Adenine_Mtase"/>
</dbReference>
<comment type="catalytic activity">
    <reaction evidence="7">
        <text>a 2'-deoxyadenosine in DNA + S-adenosyl-L-methionine = an N(6)-methyl-2'-deoxyadenosine in DNA + S-adenosyl-L-homocysteine + H(+)</text>
        <dbReference type="Rhea" id="RHEA:15197"/>
        <dbReference type="Rhea" id="RHEA-COMP:12418"/>
        <dbReference type="Rhea" id="RHEA-COMP:12419"/>
        <dbReference type="ChEBI" id="CHEBI:15378"/>
        <dbReference type="ChEBI" id="CHEBI:57856"/>
        <dbReference type="ChEBI" id="CHEBI:59789"/>
        <dbReference type="ChEBI" id="CHEBI:90615"/>
        <dbReference type="ChEBI" id="CHEBI:90616"/>
        <dbReference type="EC" id="2.1.1.72"/>
    </reaction>
</comment>
<dbReference type="PRINTS" id="PR00507">
    <property type="entry name" value="N12N6MTFRASE"/>
</dbReference>
<dbReference type="GO" id="GO:0032259">
    <property type="term" value="P:methylation"/>
    <property type="evidence" value="ECO:0007669"/>
    <property type="project" value="UniProtKB-KW"/>
</dbReference>
<dbReference type="GO" id="GO:0003677">
    <property type="term" value="F:DNA binding"/>
    <property type="evidence" value="ECO:0007669"/>
    <property type="project" value="InterPro"/>
</dbReference>
<dbReference type="PANTHER" id="PTHR42933">
    <property type="entry name" value="SLR6095 PROTEIN"/>
    <property type="match status" value="1"/>
</dbReference>
<evidence type="ECO:0000259" key="8">
    <source>
        <dbReference type="Pfam" id="PF02384"/>
    </source>
</evidence>
<evidence type="ECO:0000256" key="1">
    <source>
        <dbReference type="ARBA" id="ARBA00006594"/>
    </source>
</evidence>
<keyword evidence="10" id="KW-1185">Reference proteome</keyword>
<dbReference type="STRING" id="452652.KSE_67690"/>
<dbReference type="InterPro" id="IPR029063">
    <property type="entry name" value="SAM-dependent_MTases_sf"/>
</dbReference>
<gene>
    <name evidence="9" type="ordered locus">KSE_67690</name>
</gene>
<keyword evidence="3 9" id="KW-0489">Methyltransferase</keyword>
<evidence type="ECO:0000256" key="4">
    <source>
        <dbReference type="ARBA" id="ARBA00022679"/>
    </source>
</evidence>
<dbReference type="EMBL" id="AP010968">
    <property type="protein sequence ID" value="BAJ32527.1"/>
    <property type="molecule type" value="Genomic_DNA"/>
</dbReference>
<evidence type="ECO:0000256" key="2">
    <source>
        <dbReference type="ARBA" id="ARBA00011900"/>
    </source>
</evidence>
<protein>
    <recommendedName>
        <fullName evidence="2">site-specific DNA-methyltransferase (adenine-specific)</fullName>
        <ecNumber evidence="2">2.1.1.72</ecNumber>
    </recommendedName>
</protein>
<dbReference type="HOGENOM" id="CLU_018284_2_0_11"/>
<dbReference type="Gene3D" id="3.40.50.150">
    <property type="entry name" value="Vaccinia Virus protein VP39"/>
    <property type="match status" value="1"/>
</dbReference>
<dbReference type="PANTHER" id="PTHR42933:SF4">
    <property type="entry name" value="TYPE I RESTRICTION ENZYME ECOKI METHYLASE SUBUNIT"/>
    <property type="match status" value="1"/>
</dbReference>
<dbReference type="Gene3D" id="1.20.1260.30">
    <property type="match status" value="1"/>
</dbReference>
<comment type="similarity">
    <text evidence="1">Belongs to the N(4)/N(6)-methyltransferase family.</text>
</comment>